<name>A0A068EEB9_9POXV</name>
<keyword evidence="2" id="KW-1185">Reference proteome</keyword>
<protein>
    <submittedName>
        <fullName evidence="1">VLTF-4</fullName>
    </submittedName>
</protein>
<proteinExistence type="predicted"/>
<dbReference type="GeneID" id="19737868"/>
<dbReference type="EMBL" id="KJ801920">
    <property type="protein sequence ID" value="AID46649.1"/>
    <property type="molecule type" value="Genomic_DNA"/>
</dbReference>
<dbReference type="KEGG" id="vg:19737868"/>
<accession>A0A068EEB9</accession>
<evidence type="ECO:0000313" key="2">
    <source>
        <dbReference type="Proteomes" id="UP000101521"/>
    </source>
</evidence>
<gene>
    <name evidence="1" type="ORF">fep_143</name>
</gene>
<evidence type="ECO:0000313" key="1">
    <source>
        <dbReference type="EMBL" id="AID46649.1"/>
    </source>
</evidence>
<dbReference type="RefSeq" id="YP_009046373.1">
    <property type="nucleotide sequence ID" value="NC_024447.1"/>
</dbReference>
<reference evidence="1 2" key="1">
    <citation type="journal article" date="2014" name="BMC Genomics">
        <title>The complete genome sequences of poxviruses isolated from a penguin and a pigeon in South Africa and comparison to other sequenced avipoxviruses.</title>
        <authorList>
            <person name="Offerman K."/>
            <person name="Carulei O."/>
            <person name="van der Walt A.P."/>
            <person name="Douglass N."/>
            <person name="Williamson A.L."/>
        </authorList>
    </citation>
    <scope>NUCLEOTIDE SEQUENCE [LARGE SCALE GENOMIC DNA]</scope>
    <source>
        <strain evidence="1">FeP2</strain>
    </source>
</reference>
<organism evidence="1 2">
    <name type="scientific">Pigeonpox virus</name>
    <dbReference type="NCBI Taxonomy" id="10264"/>
    <lineage>
        <taxon>Viruses</taxon>
        <taxon>Varidnaviria</taxon>
        <taxon>Bamfordvirae</taxon>
        <taxon>Nucleocytoviricota</taxon>
        <taxon>Pokkesviricetes</taxon>
        <taxon>Chitovirales</taxon>
        <taxon>Poxviridae</taxon>
        <taxon>Chordopoxvirinae</taxon>
        <taxon>Avipoxvirus</taxon>
        <taxon>Avipoxvirus pigeonpox</taxon>
    </lineage>
</organism>
<dbReference type="Proteomes" id="UP000101521">
    <property type="component" value="Segment"/>
</dbReference>
<sequence>MSWTNSEDKSFKTIDELKAKVKVDSNHHVSNSASDTEPEMIPEVVKKPIKKATKKSKKQELVSCNSNNPNIDTFTKELDLYDLDVLSDGKCAEENKLSSIDLVETRLVIKTISKSIKDIAHRIAALRSVVHDLDLTDIPKNMGQVIKEVDKLKEALCNLGVNVPASKQQRKKAK</sequence>